<feature type="transmembrane region" description="Helical" evidence="8">
    <location>
        <begin position="161"/>
        <end position="183"/>
    </location>
</feature>
<dbReference type="AlphaFoldDB" id="A0AAD1VLS2"/>
<comment type="subcellular location">
    <subcellularLocation>
        <location evidence="1">Membrane</location>
        <topology evidence="1">Multi-pass membrane protein</topology>
    </subcellularLocation>
</comment>
<dbReference type="PROSITE" id="PS51257">
    <property type="entry name" value="PROKAR_LIPOPROTEIN"/>
    <property type="match status" value="1"/>
</dbReference>
<evidence type="ECO:0000256" key="7">
    <source>
        <dbReference type="SAM" id="MobiDB-lite"/>
    </source>
</evidence>
<evidence type="ECO:0000256" key="2">
    <source>
        <dbReference type="ARBA" id="ARBA00006175"/>
    </source>
</evidence>
<dbReference type="InterPro" id="IPR000425">
    <property type="entry name" value="MIP"/>
</dbReference>
<evidence type="ECO:0000256" key="4">
    <source>
        <dbReference type="ARBA" id="ARBA00022989"/>
    </source>
</evidence>
<keyword evidence="5 8" id="KW-0472">Membrane</keyword>
<dbReference type="GO" id="GO:0005886">
    <property type="term" value="C:plasma membrane"/>
    <property type="evidence" value="ECO:0007669"/>
    <property type="project" value="TreeGrafter"/>
</dbReference>
<proteinExistence type="inferred from homology"/>
<dbReference type="Gene3D" id="1.20.1080.10">
    <property type="entry name" value="Glycerol uptake facilitator protein"/>
    <property type="match status" value="1"/>
</dbReference>
<feature type="region of interest" description="Disordered" evidence="7">
    <location>
        <begin position="290"/>
        <end position="408"/>
    </location>
</feature>
<dbReference type="EMBL" id="OW240912">
    <property type="protein sequence ID" value="CAH2224373.1"/>
    <property type="molecule type" value="Genomic_DNA"/>
</dbReference>
<dbReference type="Proteomes" id="UP001295444">
    <property type="component" value="Chromosome 01"/>
</dbReference>
<comment type="similarity">
    <text evidence="2 6">Belongs to the MIP/aquaporin (TC 1.A.8) family.</text>
</comment>
<keyword evidence="6" id="KW-0813">Transport</keyword>
<evidence type="ECO:0000256" key="5">
    <source>
        <dbReference type="ARBA" id="ARBA00023136"/>
    </source>
</evidence>
<reference evidence="9" key="1">
    <citation type="submission" date="2022-03" db="EMBL/GenBank/DDBJ databases">
        <authorList>
            <person name="Alioto T."/>
            <person name="Alioto T."/>
            <person name="Gomez Garrido J."/>
        </authorList>
    </citation>
    <scope>NUCLEOTIDE SEQUENCE</scope>
</reference>
<organism evidence="9 10">
    <name type="scientific">Pelobates cultripes</name>
    <name type="common">Western spadefoot toad</name>
    <dbReference type="NCBI Taxonomy" id="61616"/>
    <lineage>
        <taxon>Eukaryota</taxon>
        <taxon>Metazoa</taxon>
        <taxon>Chordata</taxon>
        <taxon>Craniata</taxon>
        <taxon>Vertebrata</taxon>
        <taxon>Euteleostomi</taxon>
        <taxon>Amphibia</taxon>
        <taxon>Batrachia</taxon>
        <taxon>Anura</taxon>
        <taxon>Pelobatoidea</taxon>
        <taxon>Pelobatidae</taxon>
        <taxon>Pelobates</taxon>
    </lineage>
</organism>
<keyword evidence="4 8" id="KW-1133">Transmembrane helix</keyword>
<evidence type="ECO:0000313" key="9">
    <source>
        <dbReference type="EMBL" id="CAH2224373.1"/>
    </source>
</evidence>
<sequence>MVIKEELRRRRFWRSVLAETLGTFMLVSVVLGASCLGTQQTHSLAPALAAGLSVVSLVQCFGEISGAQFNPAITSALVCARKLDLLHGLAFAVAQCLGALCSSAIFYVCVPTYMSNQFVTRVNSEGNAAQALGMEIMSTFQLAFTIFAVDDRKRRDITEPGSLAIGFSLTAGATAAGHFSGGSMNPARSLGPAVVTGIWENHWVYWIGPVMGAFLAGASYEFFFASSASREKLVACLTCKDIEMVETASVSRSSLSTATLCSKKLRSEEINRFEAICRRVWASLEVKQQPLKSPAGGTTANSPTTRLSHRAHSPKEQRTRAQLRMPQTGPRATWGVNLTRHPHRRKKTGRKLQHQSGTPGSHIPRHTPRTHKQSAAEGKRRNPPSPHGAHSNNPPQETPGPHRTAGAR</sequence>
<dbReference type="PANTHER" id="PTHR19139:SF177">
    <property type="entry name" value="AQUAPORIN 14"/>
    <property type="match status" value="1"/>
</dbReference>
<dbReference type="Pfam" id="PF00230">
    <property type="entry name" value="MIP"/>
    <property type="match status" value="1"/>
</dbReference>
<keyword evidence="10" id="KW-1185">Reference proteome</keyword>
<feature type="transmembrane region" description="Helical" evidence="8">
    <location>
        <begin position="203"/>
        <end position="223"/>
    </location>
</feature>
<feature type="transmembrane region" description="Helical" evidence="8">
    <location>
        <begin position="44"/>
        <end position="64"/>
    </location>
</feature>
<evidence type="ECO:0000256" key="6">
    <source>
        <dbReference type="RuleBase" id="RU000477"/>
    </source>
</evidence>
<evidence type="ECO:0000256" key="1">
    <source>
        <dbReference type="ARBA" id="ARBA00004141"/>
    </source>
</evidence>
<keyword evidence="3 6" id="KW-0812">Transmembrane</keyword>
<feature type="compositionally biased region" description="Basic residues" evidence="7">
    <location>
        <begin position="363"/>
        <end position="372"/>
    </location>
</feature>
<evidence type="ECO:0000256" key="3">
    <source>
        <dbReference type="ARBA" id="ARBA00022692"/>
    </source>
</evidence>
<feature type="compositionally biased region" description="Polar residues" evidence="7">
    <location>
        <begin position="296"/>
        <end position="306"/>
    </location>
</feature>
<protein>
    <submittedName>
        <fullName evidence="9">Aquaporin-4-like isoform X1</fullName>
    </submittedName>
</protein>
<accession>A0AAD1VLS2</accession>
<evidence type="ECO:0000256" key="8">
    <source>
        <dbReference type="SAM" id="Phobius"/>
    </source>
</evidence>
<name>A0AAD1VLS2_PELCU</name>
<dbReference type="InterPro" id="IPR023271">
    <property type="entry name" value="Aquaporin-like"/>
</dbReference>
<dbReference type="FunFam" id="1.20.1080.10:FF:000051">
    <property type="entry name" value="Uncharacterized protein"/>
    <property type="match status" value="1"/>
</dbReference>
<evidence type="ECO:0000313" key="10">
    <source>
        <dbReference type="Proteomes" id="UP001295444"/>
    </source>
</evidence>
<feature type="transmembrane region" description="Helical" evidence="8">
    <location>
        <begin position="12"/>
        <end position="32"/>
    </location>
</feature>
<feature type="transmembrane region" description="Helical" evidence="8">
    <location>
        <begin position="128"/>
        <end position="149"/>
    </location>
</feature>
<dbReference type="GO" id="GO:0015250">
    <property type="term" value="F:water channel activity"/>
    <property type="evidence" value="ECO:0007669"/>
    <property type="project" value="TreeGrafter"/>
</dbReference>
<dbReference type="PRINTS" id="PR00783">
    <property type="entry name" value="MINTRINSICP"/>
</dbReference>
<dbReference type="InterPro" id="IPR034294">
    <property type="entry name" value="Aquaporin_transptr"/>
</dbReference>
<dbReference type="CDD" id="cd00333">
    <property type="entry name" value="MIP"/>
    <property type="match status" value="1"/>
</dbReference>
<feature type="transmembrane region" description="Helical" evidence="8">
    <location>
        <begin position="85"/>
        <end position="108"/>
    </location>
</feature>
<feature type="compositionally biased region" description="Basic residues" evidence="7">
    <location>
        <begin position="340"/>
        <end position="353"/>
    </location>
</feature>
<gene>
    <name evidence="9" type="ORF">PECUL_23A050555</name>
</gene>
<dbReference type="SUPFAM" id="SSF81338">
    <property type="entry name" value="Aquaporin-like"/>
    <property type="match status" value="1"/>
</dbReference>
<dbReference type="PANTHER" id="PTHR19139">
    <property type="entry name" value="AQUAPORIN TRANSPORTER"/>
    <property type="match status" value="1"/>
</dbReference>